<gene>
    <name evidence="1" type="ORF">MRATA1EN3_LOCUS16791</name>
</gene>
<reference evidence="1" key="1">
    <citation type="submission" date="2023-05" db="EMBL/GenBank/DDBJ databases">
        <authorList>
            <consortium name="ELIXIR-Norway"/>
        </authorList>
    </citation>
    <scope>NUCLEOTIDE SEQUENCE</scope>
</reference>
<dbReference type="EMBL" id="OX596112">
    <property type="protein sequence ID" value="CAI9705578.1"/>
    <property type="molecule type" value="Genomic_DNA"/>
</dbReference>
<organism evidence="1 2">
    <name type="scientific">Rangifer tarandus platyrhynchus</name>
    <name type="common">Svalbard reindeer</name>
    <dbReference type="NCBI Taxonomy" id="3082113"/>
    <lineage>
        <taxon>Eukaryota</taxon>
        <taxon>Metazoa</taxon>
        <taxon>Chordata</taxon>
        <taxon>Craniata</taxon>
        <taxon>Vertebrata</taxon>
        <taxon>Euteleostomi</taxon>
        <taxon>Mammalia</taxon>
        <taxon>Eutheria</taxon>
        <taxon>Laurasiatheria</taxon>
        <taxon>Artiodactyla</taxon>
        <taxon>Ruminantia</taxon>
        <taxon>Pecora</taxon>
        <taxon>Cervidae</taxon>
        <taxon>Odocoileinae</taxon>
        <taxon>Rangifer</taxon>
    </lineage>
</organism>
<proteinExistence type="predicted"/>
<name>A0ACB0EXQ3_RANTA</name>
<evidence type="ECO:0000313" key="2">
    <source>
        <dbReference type="Proteomes" id="UP001162501"/>
    </source>
</evidence>
<sequence length="343" mass="36440">MHVPLLPQAPPPRKHEETAQKRLHPQSWGGMFARVAALMSGVTVGRASTSALQREPDFRAALKGAALRQLLDGCPLAPGPEKASRKQPGKTGLACVFTSRPAGCPHSAGEDTALGWPGSGRGPAQGAPALPALHSTRVLSEGACGHGSLSARRSSRLLLRGTNRSRFSSGPDSAVPEWSWDTGPSAVPSVGCLCTTRSPRGNHRQEERADEAGARLAASLARVVPPRMVLRPGRRRNCQLRPVRPGRSAPASFRGSRHREKSGVSASGHLPWPAERRARKGGAQGPGSRAATARRPSLPPAHCRPAELCAVVPISCENTRARVQALSSKPRRRRNEGPRAWLA</sequence>
<protein>
    <submittedName>
        <fullName evidence="1">Uncharacterized protein</fullName>
    </submittedName>
</protein>
<dbReference type="Proteomes" id="UP001162501">
    <property type="component" value="Chromosome 28"/>
</dbReference>
<accession>A0ACB0EXQ3</accession>
<evidence type="ECO:0000313" key="1">
    <source>
        <dbReference type="EMBL" id="CAI9705578.1"/>
    </source>
</evidence>